<proteinExistence type="inferred from homology"/>
<dbReference type="Gene3D" id="3.40.50.300">
    <property type="entry name" value="P-loop containing nucleotide triphosphate hydrolases"/>
    <property type="match status" value="1"/>
</dbReference>
<dbReference type="CDD" id="cd03225">
    <property type="entry name" value="ABC_cobalt_CbiO_domain1"/>
    <property type="match status" value="1"/>
</dbReference>
<comment type="caution">
    <text evidence="6">The sequence shown here is derived from an EMBL/GenBank/DDBJ whole genome shotgun (WGS) entry which is preliminary data.</text>
</comment>
<dbReference type="PANTHER" id="PTHR43553">
    <property type="entry name" value="HEAVY METAL TRANSPORTER"/>
    <property type="match status" value="1"/>
</dbReference>
<dbReference type="SUPFAM" id="SSF52540">
    <property type="entry name" value="P-loop containing nucleoside triphosphate hydrolases"/>
    <property type="match status" value="1"/>
</dbReference>
<evidence type="ECO:0000256" key="1">
    <source>
        <dbReference type="ARBA" id="ARBA00005417"/>
    </source>
</evidence>
<dbReference type="EMBL" id="JAOWLB010000039">
    <property type="protein sequence ID" value="MCV2891364.1"/>
    <property type="molecule type" value="Genomic_DNA"/>
</dbReference>
<dbReference type="PROSITE" id="PS50893">
    <property type="entry name" value="ABC_TRANSPORTER_2"/>
    <property type="match status" value="1"/>
</dbReference>
<dbReference type="PANTHER" id="PTHR43553:SF24">
    <property type="entry name" value="ENERGY-COUPLING FACTOR TRANSPORTER ATP-BINDING PROTEIN ECFA1"/>
    <property type="match status" value="1"/>
</dbReference>
<keyword evidence="7" id="KW-1185">Reference proteome</keyword>
<dbReference type="SMART" id="SM00382">
    <property type="entry name" value="AAA"/>
    <property type="match status" value="1"/>
</dbReference>
<dbReference type="InterPro" id="IPR027417">
    <property type="entry name" value="P-loop_NTPase"/>
</dbReference>
<accession>A0ABT3ARR0</accession>
<dbReference type="InterPro" id="IPR003439">
    <property type="entry name" value="ABC_transporter-like_ATP-bd"/>
</dbReference>
<comment type="similarity">
    <text evidence="1">Belongs to the ABC transporter superfamily.</text>
</comment>
<gene>
    <name evidence="6" type="ORF">OE747_23890</name>
</gene>
<protein>
    <submittedName>
        <fullName evidence="6">Energy-coupling factor ABC transporter ATP-binding protein</fullName>
    </submittedName>
</protein>
<keyword evidence="2" id="KW-0813">Transport</keyword>
<dbReference type="GO" id="GO:0005524">
    <property type="term" value="F:ATP binding"/>
    <property type="evidence" value="ECO:0007669"/>
    <property type="project" value="UniProtKB-KW"/>
</dbReference>
<evidence type="ECO:0000256" key="2">
    <source>
        <dbReference type="ARBA" id="ARBA00022448"/>
    </source>
</evidence>
<keyword evidence="4 6" id="KW-0067">ATP-binding</keyword>
<dbReference type="InterPro" id="IPR050095">
    <property type="entry name" value="ECF_ABC_transporter_ATP-bd"/>
</dbReference>
<sequence>MTSRIEIQDLDFVIEGKQVLHRLSLSLSERRIGVVGRNGSGKSTLARLVAGLTAPTAGKIRINGHDLAKDRRRALQEVGILFQNPEHQIIFPTVGEEIAFGLEQQGYGKAEAASATASVLERFNLGHWKQTYVNTLSQGQKHLVCLMSVVAMAPRLLVLDEPFAGLDIPTKAQLNRYLRLYQGSLLHITHDPSDLAGYEHLIWLDQGRVQLAGPQAEVMSVYQEAMHIQGKADDLAHLSG</sequence>
<feature type="domain" description="ABC transporter" evidence="5">
    <location>
        <begin position="5"/>
        <end position="231"/>
    </location>
</feature>
<name>A0ABT3ARR0_9RHOB</name>
<evidence type="ECO:0000313" key="6">
    <source>
        <dbReference type="EMBL" id="MCV2891364.1"/>
    </source>
</evidence>
<evidence type="ECO:0000313" key="7">
    <source>
        <dbReference type="Proteomes" id="UP001320899"/>
    </source>
</evidence>
<dbReference type="Pfam" id="PF00005">
    <property type="entry name" value="ABC_tran"/>
    <property type="match status" value="1"/>
</dbReference>
<reference evidence="6 7" key="1">
    <citation type="submission" date="2022-10" db="EMBL/GenBank/DDBJ databases">
        <title>Ruegeria sp. nov., isolated from ocean surface sediments.</title>
        <authorList>
            <person name="He W."/>
            <person name="Xue H.-P."/>
            <person name="Zhang D.-F."/>
        </authorList>
    </citation>
    <scope>NUCLEOTIDE SEQUENCE [LARGE SCALE GENOMIC DNA]</scope>
    <source>
        <strain evidence="6 7">XHP0148</strain>
    </source>
</reference>
<dbReference type="RefSeq" id="WP_263830955.1">
    <property type="nucleotide sequence ID" value="NZ_JAOWLB010000039.1"/>
</dbReference>
<evidence type="ECO:0000259" key="5">
    <source>
        <dbReference type="PROSITE" id="PS50893"/>
    </source>
</evidence>
<evidence type="ECO:0000256" key="3">
    <source>
        <dbReference type="ARBA" id="ARBA00022741"/>
    </source>
</evidence>
<evidence type="ECO:0000256" key="4">
    <source>
        <dbReference type="ARBA" id="ARBA00022840"/>
    </source>
</evidence>
<dbReference type="Proteomes" id="UP001320899">
    <property type="component" value="Unassembled WGS sequence"/>
</dbReference>
<dbReference type="InterPro" id="IPR015856">
    <property type="entry name" value="ABC_transpr_CbiO/EcfA_su"/>
</dbReference>
<keyword evidence="3" id="KW-0547">Nucleotide-binding</keyword>
<organism evidence="6 7">
    <name type="scientific">Ruegeria aquimaris</name>
    <dbReference type="NCBI Taxonomy" id="2984333"/>
    <lineage>
        <taxon>Bacteria</taxon>
        <taxon>Pseudomonadati</taxon>
        <taxon>Pseudomonadota</taxon>
        <taxon>Alphaproteobacteria</taxon>
        <taxon>Rhodobacterales</taxon>
        <taxon>Roseobacteraceae</taxon>
        <taxon>Ruegeria</taxon>
    </lineage>
</organism>
<dbReference type="InterPro" id="IPR003593">
    <property type="entry name" value="AAA+_ATPase"/>
</dbReference>